<evidence type="ECO:0000313" key="6">
    <source>
        <dbReference type="Proteomes" id="UP001597063"/>
    </source>
</evidence>
<dbReference type="Pfam" id="PF00196">
    <property type="entry name" value="GerE"/>
    <property type="match status" value="1"/>
</dbReference>
<evidence type="ECO:0000256" key="3">
    <source>
        <dbReference type="ARBA" id="ARBA00023163"/>
    </source>
</evidence>
<protein>
    <submittedName>
        <fullName evidence="5">LuxR C-terminal-related transcriptional regulator</fullName>
    </submittedName>
</protein>
<sequence length="672" mass="70696">MTGADGRDAALAEIRAVIDRARLGYGGAVAVRGGSGLVDNAARFAVDARVLRVRGTEAEADRPFASLPSIVGRHFDRIGALPDPQAAALRRALDPDPAGAGPGDRLLVGLALLSLLTGLARTRPLVLLVDDAQWLDEATARALAFAARRIGSARVALVLVTRPDAPPPPPARSFPPGWPAGDRRGEAAETADIAELRAAVEREQGSPRLAGTILLDGARRAGDAALASRLLGDAVLGAGYGADREALLATASTLEATSELAAAPETGGLRAEHARWVRALAAYYSGDLAAAVPALRAGLDAAGAAGEPPAIRVTMVFAAHAIGDDAAGERLAANLVEDCRRGTSAVLLPDARQMVVLSRLVQDDHVGARRLAAEALDAVEGTGGTHRAGYLTGLLAWLAAAEGDADRVAALARSIGWATTSGNRPVEGWVTAAWALLELGRGRPHAALERLRELAEGPASHVLPATLALPDHVEAAVRAGRPDLAAPAAARFAEYAERIGQPWARAVALRCRALLAADERAGSAYAEAVDAHPPDRRPFAWARTELLYGEWLRRRKRRGEARSHLRAAADVFERLDAVPWAERARGELEATGERAPRQDLGGASGRLTSQELQVVRLAAAGASNREIAARLSLSRHTVGYHLYKAFPKLGVSSRAQLQRLDLPGVRTTRERM</sequence>
<dbReference type="CDD" id="cd06170">
    <property type="entry name" value="LuxR_C_like"/>
    <property type="match status" value="1"/>
</dbReference>
<evidence type="ECO:0000256" key="2">
    <source>
        <dbReference type="ARBA" id="ARBA00023125"/>
    </source>
</evidence>
<dbReference type="PROSITE" id="PS50043">
    <property type="entry name" value="HTH_LUXR_2"/>
    <property type="match status" value="1"/>
</dbReference>
<feature type="domain" description="HTH luxR-type" evidence="4">
    <location>
        <begin position="600"/>
        <end position="664"/>
    </location>
</feature>
<dbReference type="RefSeq" id="WP_131760852.1">
    <property type="nucleotide sequence ID" value="NZ_CAACUY010000133.1"/>
</dbReference>
<gene>
    <name evidence="5" type="ORF">ACFQZM_32875</name>
</gene>
<dbReference type="Gene3D" id="1.10.10.10">
    <property type="entry name" value="Winged helix-like DNA-binding domain superfamily/Winged helix DNA-binding domain"/>
    <property type="match status" value="1"/>
</dbReference>
<keyword evidence="3" id="KW-0804">Transcription</keyword>
<dbReference type="PRINTS" id="PR00038">
    <property type="entry name" value="HTHLUXR"/>
</dbReference>
<evidence type="ECO:0000313" key="5">
    <source>
        <dbReference type="EMBL" id="MFD0689319.1"/>
    </source>
</evidence>
<dbReference type="InterPro" id="IPR036388">
    <property type="entry name" value="WH-like_DNA-bd_sf"/>
</dbReference>
<dbReference type="InterPro" id="IPR000792">
    <property type="entry name" value="Tscrpt_reg_LuxR_C"/>
</dbReference>
<name>A0ABW2XSG5_9ACTN</name>
<organism evidence="5 6">
    <name type="scientific">Actinomadura fibrosa</name>
    <dbReference type="NCBI Taxonomy" id="111802"/>
    <lineage>
        <taxon>Bacteria</taxon>
        <taxon>Bacillati</taxon>
        <taxon>Actinomycetota</taxon>
        <taxon>Actinomycetes</taxon>
        <taxon>Streptosporangiales</taxon>
        <taxon>Thermomonosporaceae</taxon>
        <taxon>Actinomadura</taxon>
    </lineage>
</organism>
<proteinExistence type="predicted"/>
<keyword evidence="6" id="KW-1185">Reference proteome</keyword>
<accession>A0ABW2XSG5</accession>
<dbReference type="PANTHER" id="PTHR44688:SF16">
    <property type="entry name" value="DNA-BINDING TRANSCRIPTIONAL ACTIVATOR DEVR_DOSR"/>
    <property type="match status" value="1"/>
</dbReference>
<dbReference type="EMBL" id="JBHTGP010000017">
    <property type="protein sequence ID" value="MFD0689319.1"/>
    <property type="molecule type" value="Genomic_DNA"/>
</dbReference>
<dbReference type="PANTHER" id="PTHR44688">
    <property type="entry name" value="DNA-BINDING TRANSCRIPTIONAL ACTIVATOR DEVR_DOSR"/>
    <property type="match status" value="1"/>
</dbReference>
<dbReference type="InterPro" id="IPR041664">
    <property type="entry name" value="AAA_16"/>
</dbReference>
<reference evidence="6" key="1">
    <citation type="journal article" date="2019" name="Int. J. Syst. Evol. Microbiol.">
        <title>The Global Catalogue of Microorganisms (GCM) 10K type strain sequencing project: providing services to taxonomists for standard genome sequencing and annotation.</title>
        <authorList>
            <consortium name="The Broad Institute Genomics Platform"/>
            <consortium name="The Broad Institute Genome Sequencing Center for Infectious Disease"/>
            <person name="Wu L."/>
            <person name="Ma J."/>
        </authorList>
    </citation>
    <scope>NUCLEOTIDE SEQUENCE [LARGE SCALE GENOMIC DNA]</scope>
    <source>
        <strain evidence="6">JCM 9371</strain>
    </source>
</reference>
<evidence type="ECO:0000256" key="1">
    <source>
        <dbReference type="ARBA" id="ARBA00023015"/>
    </source>
</evidence>
<dbReference type="InterPro" id="IPR016032">
    <property type="entry name" value="Sig_transdc_resp-reg_C-effctor"/>
</dbReference>
<dbReference type="Proteomes" id="UP001597063">
    <property type="component" value="Unassembled WGS sequence"/>
</dbReference>
<evidence type="ECO:0000259" key="4">
    <source>
        <dbReference type="PROSITE" id="PS50043"/>
    </source>
</evidence>
<comment type="caution">
    <text evidence="5">The sequence shown here is derived from an EMBL/GenBank/DDBJ whole genome shotgun (WGS) entry which is preliminary data.</text>
</comment>
<dbReference type="SUPFAM" id="SSF46894">
    <property type="entry name" value="C-terminal effector domain of the bipartite response regulators"/>
    <property type="match status" value="1"/>
</dbReference>
<dbReference type="SMART" id="SM00421">
    <property type="entry name" value="HTH_LUXR"/>
    <property type="match status" value="1"/>
</dbReference>
<keyword evidence="1" id="KW-0805">Transcription regulation</keyword>
<dbReference type="Pfam" id="PF13191">
    <property type="entry name" value="AAA_16"/>
    <property type="match status" value="1"/>
</dbReference>
<keyword evidence="2" id="KW-0238">DNA-binding</keyword>